<sequence length="280" mass="30765">MLRFAYNTNGASNHRLEDALGLIADSGYDGVALTLDHHHFDPFAPRLDHRASKLSSRLDKLGLDLVVETGARFLLNPREKHEPTLIHPTEDGRDRRIEFLTRALDVAAICDGEAVSFWAGRPQEGVGVDEAWSWLVEGVGQVVEAAEERGVTPAFEPEPGMLVETVGDFYHLQDQIPGLRLALDTGHCLVTEERAPQAAVRECESDLGTVAIEDMKRGIHEHLFFGEGDMDIPAILDALEEVGFGRLVCVELSRASPTAHETVPDALDYLRSAERVSPDA</sequence>
<dbReference type="PANTHER" id="PTHR12110:SF52">
    <property type="entry name" value="XYLOSE ISOMERASE"/>
    <property type="match status" value="1"/>
</dbReference>
<proteinExistence type="predicted"/>
<dbReference type="InterPro" id="IPR050312">
    <property type="entry name" value="IolE/XylAMocC-like"/>
</dbReference>
<dbReference type="EMBL" id="JANTYZ010000013">
    <property type="protein sequence ID" value="MCS3866460.1"/>
    <property type="molecule type" value="Genomic_DNA"/>
</dbReference>
<name>A0A9X2U416_9BACT</name>
<evidence type="ECO:0000259" key="1">
    <source>
        <dbReference type="Pfam" id="PF01261"/>
    </source>
</evidence>
<dbReference type="SUPFAM" id="SSF51658">
    <property type="entry name" value="Xylose isomerase-like"/>
    <property type="match status" value="1"/>
</dbReference>
<feature type="domain" description="Xylose isomerase-like TIM barrel" evidence="1">
    <location>
        <begin position="22"/>
        <end position="272"/>
    </location>
</feature>
<comment type="caution">
    <text evidence="2">The sequence shown here is derived from an EMBL/GenBank/DDBJ whole genome shotgun (WGS) entry which is preliminary data.</text>
</comment>
<dbReference type="InterPro" id="IPR036237">
    <property type="entry name" value="Xyl_isomerase-like_sf"/>
</dbReference>
<evidence type="ECO:0000313" key="2">
    <source>
        <dbReference type="EMBL" id="MCS3866460.1"/>
    </source>
</evidence>
<dbReference type="Pfam" id="PF01261">
    <property type="entry name" value="AP_endonuc_2"/>
    <property type="match status" value="1"/>
</dbReference>
<accession>A0A9X2U416</accession>
<protein>
    <submittedName>
        <fullName evidence="2">Sugar phosphate isomerase/epimerase</fullName>
    </submittedName>
</protein>
<dbReference type="Gene3D" id="3.20.20.150">
    <property type="entry name" value="Divalent-metal-dependent TIM barrel enzymes"/>
    <property type="match status" value="1"/>
</dbReference>
<keyword evidence="2" id="KW-0413">Isomerase</keyword>
<reference evidence="2" key="1">
    <citation type="submission" date="2022-08" db="EMBL/GenBank/DDBJ databases">
        <title>Genomic Encyclopedia of Type Strains, Phase V (KMG-V): Genome sequencing to study the core and pangenomes of soil and plant-associated prokaryotes.</title>
        <authorList>
            <person name="Whitman W."/>
        </authorList>
    </citation>
    <scope>NUCLEOTIDE SEQUENCE</scope>
    <source>
        <strain evidence="2">SP2016B</strain>
    </source>
</reference>
<organism evidence="2 3">
    <name type="scientific">Salinibacter ruber</name>
    <dbReference type="NCBI Taxonomy" id="146919"/>
    <lineage>
        <taxon>Bacteria</taxon>
        <taxon>Pseudomonadati</taxon>
        <taxon>Rhodothermota</taxon>
        <taxon>Rhodothermia</taxon>
        <taxon>Rhodothermales</taxon>
        <taxon>Salinibacteraceae</taxon>
        <taxon>Salinibacter</taxon>
    </lineage>
</organism>
<dbReference type="GO" id="GO:0016853">
    <property type="term" value="F:isomerase activity"/>
    <property type="evidence" value="ECO:0007669"/>
    <property type="project" value="UniProtKB-KW"/>
</dbReference>
<dbReference type="InterPro" id="IPR013022">
    <property type="entry name" value="Xyl_isomerase-like_TIM-brl"/>
</dbReference>
<dbReference type="PANTHER" id="PTHR12110">
    <property type="entry name" value="HYDROXYPYRUVATE ISOMERASE"/>
    <property type="match status" value="1"/>
</dbReference>
<gene>
    <name evidence="2" type="ORF">GGP82_003034</name>
</gene>
<evidence type="ECO:0000313" key="3">
    <source>
        <dbReference type="Proteomes" id="UP001155034"/>
    </source>
</evidence>
<dbReference type="Proteomes" id="UP001155034">
    <property type="component" value="Unassembled WGS sequence"/>
</dbReference>
<dbReference type="RefSeq" id="WP_251954479.1">
    <property type="nucleotide sequence ID" value="NZ_CALTSQ010000027.1"/>
</dbReference>
<dbReference type="AlphaFoldDB" id="A0A9X2U416"/>